<dbReference type="GO" id="GO:0003723">
    <property type="term" value="F:RNA binding"/>
    <property type="evidence" value="ECO:0007669"/>
    <property type="project" value="InterPro"/>
</dbReference>
<dbReference type="Pfam" id="PF09704">
    <property type="entry name" value="Cas_Cas5d"/>
    <property type="match status" value="1"/>
</dbReference>
<feature type="region of interest" description="Disordered" evidence="2">
    <location>
        <begin position="179"/>
        <end position="199"/>
    </location>
</feature>
<dbReference type="InterPro" id="IPR010147">
    <property type="entry name" value="CRISPR-assoc_prot_CasD"/>
</dbReference>
<name>A0A1U9R0X5_STRNV</name>
<dbReference type="CDD" id="cd09756">
    <property type="entry name" value="Cas5_I-E"/>
    <property type="match status" value="1"/>
</dbReference>
<evidence type="ECO:0000313" key="3">
    <source>
        <dbReference type="EMBL" id="AQU70080.1"/>
    </source>
</evidence>
<evidence type="ECO:0000313" key="4">
    <source>
        <dbReference type="Proteomes" id="UP000189677"/>
    </source>
</evidence>
<dbReference type="InterPro" id="IPR013422">
    <property type="entry name" value="CRISPR-assoc_prot_Cas5_N"/>
</dbReference>
<organism evidence="3 4">
    <name type="scientific">Streptomyces niveus</name>
    <name type="common">Streptomyces spheroides</name>
    <dbReference type="NCBI Taxonomy" id="193462"/>
    <lineage>
        <taxon>Bacteria</taxon>
        <taxon>Bacillati</taxon>
        <taxon>Actinomycetota</taxon>
        <taxon>Actinomycetes</taxon>
        <taxon>Kitasatosporales</taxon>
        <taxon>Streptomycetaceae</taxon>
        <taxon>Streptomyces</taxon>
    </lineage>
</organism>
<dbReference type="InterPro" id="IPR021124">
    <property type="entry name" value="CRISPR-assoc_prot_Cas5"/>
</dbReference>
<dbReference type="Proteomes" id="UP000189677">
    <property type="component" value="Chromosome"/>
</dbReference>
<feature type="region of interest" description="Disordered" evidence="2">
    <location>
        <begin position="259"/>
        <end position="284"/>
    </location>
</feature>
<dbReference type="NCBIfam" id="TIGR02593">
    <property type="entry name" value="CRISPR_cas5"/>
    <property type="match status" value="1"/>
</dbReference>
<gene>
    <name evidence="3" type="ORF">BBN63_31790</name>
</gene>
<evidence type="ECO:0000256" key="2">
    <source>
        <dbReference type="SAM" id="MobiDB-lite"/>
    </source>
</evidence>
<dbReference type="OrthoDB" id="3189549at2"/>
<dbReference type="Gene3D" id="3.30.70.2660">
    <property type="match status" value="1"/>
</dbReference>
<dbReference type="GO" id="GO:0043571">
    <property type="term" value="P:maintenance of CRISPR repeat elements"/>
    <property type="evidence" value="ECO:0007669"/>
    <property type="project" value="InterPro"/>
</dbReference>
<dbReference type="NCBIfam" id="TIGR01868">
    <property type="entry name" value="casD_Cas5e"/>
    <property type="match status" value="1"/>
</dbReference>
<sequence>MSHLPSALIRPGEAVLLLRLAGPLQSWGTRSVFNRRETNAEPTKSGVIGLLAAACGVDRQDSLSELLPLRLGIRVDQPGTLLRDYHTVSDYRGRPLPQAGVNAKGMQKPTSPVKHTHVTTRYYLQDAVFLAAVAGPSALLSTLDEAVRAPAYPLALGRRSCPPTQPMSLGMREQTLEESLREEPWQSSRRAREQHATQLGRERGLDHPLYPSRIDRSATLEDTDGDDVLHDAPVSFDPHTRSFTSRRVRHTWLNIPTGFPRPDDESIGGTPDDAGHDPFALLGW</sequence>
<evidence type="ECO:0000256" key="1">
    <source>
        <dbReference type="ARBA" id="ARBA00023118"/>
    </source>
</evidence>
<keyword evidence="1" id="KW-0051">Antiviral defense</keyword>
<keyword evidence="4" id="KW-1185">Reference proteome</keyword>
<dbReference type="AlphaFoldDB" id="A0A1U9R0X5"/>
<protein>
    <submittedName>
        <fullName evidence="3">Type I-E CRISPR-associated protein Cas5/CasD</fullName>
    </submittedName>
</protein>
<dbReference type="EMBL" id="CP018047">
    <property type="protein sequence ID" value="AQU70080.1"/>
    <property type="molecule type" value="Genomic_DNA"/>
</dbReference>
<proteinExistence type="predicted"/>
<dbReference type="RefSeq" id="WP_078078754.1">
    <property type="nucleotide sequence ID" value="NZ_CP018047.1"/>
</dbReference>
<dbReference type="KEGG" id="snw:BBN63_31790"/>
<dbReference type="GO" id="GO:0051607">
    <property type="term" value="P:defense response to virus"/>
    <property type="evidence" value="ECO:0007669"/>
    <property type="project" value="UniProtKB-KW"/>
</dbReference>
<accession>A0A1U9R0X5</accession>
<reference evidence="3 4" key="1">
    <citation type="submission" date="2016-11" db="EMBL/GenBank/DDBJ databases">
        <title>Complete genome sequence of Streptomyces niveus SCSIO 3406.</title>
        <authorList>
            <person name="Zhu Q."/>
            <person name="Cheng W."/>
            <person name="Song Y."/>
            <person name="Li Q."/>
            <person name="Ju J."/>
        </authorList>
    </citation>
    <scope>NUCLEOTIDE SEQUENCE [LARGE SCALE GENOMIC DNA]</scope>
    <source>
        <strain evidence="3 4">SCSIO 3406</strain>
    </source>
</reference>